<reference evidence="7" key="1">
    <citation type="journal article" date="2019" name="Int. J. Syst. Evol. Microbiol.">
        <title>The Global Catalogue of Microorganisms (GCM) 10K type strain sequencing project: providing services to taxonomists for standard genome sequencing and annotation.</title>
        <authorList>
            <consortium name="The Broad Institute Genomics Platform"/>
            <consortium name="The Broad Institute Genome Sequencing Center for Infectious Disease"/>
            <person name="Wu L."/>
            <person name="Ma J."/>
        </authorList>
    </citation>
    <scope>NUCLEOTIDE SEQUENCE [LARGE SCALE GENOMIC DNA]</scope>
    <source>
        <strain evidence="7">CGMCC 1.15795</strain>
    </source>
</reference>
<dbReference type="Pfam" id="PF14905">
    <property type="entry name" value="OMP_b-brl_3"/>
    <property type="match status" value="1"/>
</dbReference>
<evidence type="ECO:0000313" key="7">
    <source>
        <dbReference type="Proteomes" id="UP001597197"/>
    </source>
</evidence>
<keyword evidence="7" id="KW-1185">Reference proteome</keyword>
<dbReference type="InterPro" id="IPR041700">
    <property type="entry name" value="OMP_b-brl_3"/>
</dbReference>
<feature type="domain" description="TonB-dependent receptor plug" evidence="4">
    <location>
        <begin position="144"/>
        <end position="234"/>
    </location>
</feature>
<dbReference type="PANTHER" id="PTHR40980">
    <property type="entry name" value="PLUG DOMAIN-CONTAINING PROTEIN"/>
    <property type="match status" value="1"/>
</dbReference>
<dbReference type="Gene3D" id="2.40.170.20">
    <property type="entry name" value="TonB-dependent receptor, beta-barrel domain"/>
    <property type="match status" value="1"/>
</dbReference>
<dbReference type="SUPFAM" id="SSF56935">
    <property type="entry name" value="Porins"/>
    <property type="match status" value="1"/>
</dbReference>
<evidence type="ECO:0000313" key="6">
    <source>
        <dbReference type="EMBL" id="MFD1874946.1"/>
    </source>
</evidence>
<accession>A0ABW4R0N5</accession>
<dbReference type="RefSeq" id="WP_382317175.1">
    <property type="nucleotide sequence ID" value="NZ_JBHUFD010000018.1"/>
</dbReference>
<dbReference type="Pfam" id="PF13620">
    <property type="entry name" value="CarboxypepD_reg"/>
    <property type="match status" value="1"/>
</dbReference>
<evidence type="ECO:0000256" key="1">
    <source>
        <dbReference type="ARBA" id="ARBA00004442"/>
    </source>
</evidence>
<organism evidence="6 7">
    <name type="scientific">Hymenobacter bucti</name>
    <dbReference type="NCBI Taxonomy" id="1844114"/>
    <lineage>
        <taxon>Bacteria</taxon>
        <taxon>Pseudomonadati</taxon>
        <taxon>Bacteroidota</taxon>
        <taxon>Cytophagia</taxon>
        <taxon>Cytophagales</taxon>
        <taxon>Hymenobacteraceae</taxon>
        <taxon>Hymenobacter</taxon>
    </lineage>
</organism>
<dbReference type="EMBL" id="JBHUFD010000018">
    <property type="protein sequence ID" value="MFD1874946.1"/>
    <property type="molecule type" value="Genomic_DNA"/>
</dbReference>
<sequence>MTSCFFLFLHRRLINWLILGWGLGGVAAAFGQGTAPLRGVVLDPAGAPVEFATVTLHLATDSTLVKSEFSDAKGAFALQAPAGGRYLLSAAQVGYQRYWSTPFGLPAAGLVLPPMALRTSAATALQEVIVTGQKPLFERQADRTIVNVENSPLAAGNTALDVLARAPGITVDGSDNLALRGKQGLLVLIDGKRQPMTGTELADYLRTLPAEQLKNIELITNPPASYDAQGTAGVIAINLKKDQRQGANGSLNLGYGRGVYGRFTTGLTGNYRQGKTNAYGSYTYADRSTYLRLTSHRVFYDQGQPTSGSTQEDYTATRTQVHNWKAGVDYAFTGRTTLGAALTGQAAQSNGSGTNAVTLLDASGAPSRALTSPAYRNASTPNLTANLNLRQVFADSSNSRALTADVNYATYRLGRQQGLSALLDGSAGPTLLTSDQTGRLTLLTGQLDYAHPLAYRQLLSGGLKVSQVQSTNNAVFQQTASGVTTLDTAQTNRFRYTETIRAGYLNWQQTGARATWQVGLRGEHTAALGVQEVGKQSFDRQYFQLFPSASFKYTFSPQHELTLALSRRLDRPGYDQLNPFRIYLNATTYRSGNPALLPQTSYNAEVTHTYRQKYTVGLSYSNTRHPFLIVVQPASATSRFVLSRPVNLGPQHYAALTFTVPVTLTKNWSVYNNAVFYYTRFTGELAGTALNRAKASVNLSSTHTFTLGRGWSADLSANYQSPEVYGFITSRSNGDLTIGAQKSLLKGQGTLKFNVTDVLYTNRNLATSTYDNYVDHFTQSRDSRVATLSFSYRLGSNQLAASHRADSAEEEKRRVGGQ</sequence>
<gene>
    <name evidence="6" type="ORF">ACFSDX_21105</name>
</gene>
<dbReference type="PANTHER" id="PTHR40980:SF4">
    <property type="entry name" value="TONB-DEPENDENT RECEPTOR-LIKE BETA-BARREL DOMAIN-CONTAINING PROTEIN"/>
    <property type="match status" value="1"/>
</dbReference>
<name>A0ABW4R0N5_9BACT</name>
<feature type="domain" description="Outer membrane protein beta-barrel" evidence="5">
    <location>
        <begin position="399"/>
        <end position="792"/>
    </location>
</feature>
<evidence type="ECO:0000259" key="5">
    <source>
        <dbReference type="Pfam" id="PF14905"/>
    </source>
</evidence>
<comment type="subcellular location">
    <subcellularLocation>
        <location evidence="1">Cell outer membrane</location>
    </subcellularLocation>
</comment>
<dbReference type="InterPro" id="IPR012910">
    <property type="entry name" value="Plug_dom"/>
</dbReference>
<dbReference type="SUPFAM" id="SSF49464">
    <property type="entry name" value="Carboxypeptidase regulatory domain-like"/>
    <property type="match status" value="1"/>
</dbReference>
<evidence type="ECO:0000259" key="4">
    <source>
        <dbReference type="Pfam" id="PF07715"/>
    </source>
</evidence>
<keyword evidence="2" id="KW-0472">Membrane</keyword>
<keyword evidence="3" id="KW-0998">Cell outer membrane</keyword>
<dbReference type="InterPro" id="IPR036942">
    <property type="entry name" value="Beta-barrel_TonB_sf"/>
</dbReference>
<dbReference type="Gene3D" id="2.170.130.10">
    <property type="entry name" value="TonB-dependent receptor, plug domain"/>
    <property type="match status" value="1"/>
</dbReference>
<dbReference type="InterPro" id="IPR037066">
    <property type="entry name" value="Plug_dom_sf"/>
</dbReference>
<dbReference type="Proteomes" id="UP001597197">
    <property type="component" value="Unassembled WGS sequence"/>
</dbReference>
<comment type="caution">
    <text evidence="6">The sequence shown here is derived from an EMBL/GenBank/DDBJ whole genome shotgun (WGS) entry which is preliminary data.</text>
</comment>
<proteinExistence type="predicted"/>
<dbReference type="InterPro" id="IPR008969">
    <property type="entry name" value="CarboxyPept-like_regulatory"/>
</dbReference>
<protein>
    <submittedName>
        <fullName evidence="6">Outer membrane beta-barrel protein</fullName>
    </submittedName>
</protein>
<evidence type="ECO:0000256" key="2">
    <source>
        <dbReference type="ARBA" id="ARBA00023136"/>
    </source>
</evidence>
<dbReference type="Pfam" id="PF07715">
    <property type="entry name" value="Plug"/>
    <property type="match status" value="1"/>
</dbReference>
<evidence type="ECO:0000256" key="3">
    <source>
        <dbReference type="ARBA" id="ARBA00023237"/>
    </source>
</evidence>